<evidence type="ECO:0000313" key="2">
    <source>
        <dbReference type="Proteomes" id="UP000467841"/>
    </source>
</evidence>
<organism evidence="1 2">
    <name type="scientific">Microthlaspi erraticum</name>
    <dbReference type="NCBI Taxonomy" id="1685480"/>
    <lineage>
        <taxon>Eukaryota</taxon>
        <taxon>Viridiplantae</taxon>
        <taxon>Streptophyta</taxon>
        <taxon>Embryophyta</taxon>
        <taxon>Tracheophyta</taxon>
        <taxon>Spermatophyta</taxon>
        <taxon>Magnoliopsida</taxon>
        <taxon>eudicotyledons</taxon>
        <taxon>Gunneridae</taxon>
        <taxon>Pentapetalae</taxon>
        <taxon>rosids</taxon>
        <taxon>malvids</taxon>
        <taxon>Brassicales</taxon>
        <taxon>Brassicaceae</taxon>
        <taxon>Coluteocarpeae</taxon>
        <taxon>Microthlaspi</taxon>
    </lineage>
</organism>
<accession>A0A6D2JUY0</accession>
<keyword evidence="2" id="KW-1185">Reference proteome</keyword>
<name>A0A6D2JUY0_9BRAS</name>
<dbReference type="EMBL" id="CACVBM020001325">
    <property type="protein sequence ID" value="CAA7045590.1"/>
    <property type="molecule type" value="Genomic_DNA"/>
</dbReference>
<sequence length="91" mass="10413">MPSLTSLLTYKTPPYNTSTKGRSLVLEGHHTYLVCSWSKPNWTRELLNQVGWTSIGHEEICEKRSLSSIELSRAEGRAEDRAEYQVQSADW</sequence>
<evidence type="ECO:0000313" key="1">
    <source>
        <dbReference type="EMBL" id="CAA7045590.1"/>
    </source>
</evidence>
<gene>
    <name evidence="1" type="ORF">MERR_LOCUS32825</name>
</gene>
<proteinExistence type="predicted"/>
<dbReference type="AlphaFoldDB" id="A0A6D2JUY0"/>
<protein>
    <submittedName>
        <fullName evidence="1">Uncharacterized protein</fullName>
    </submittedName>
</protein>
<dbReference type="Proteomes" id="UP000467841">
    <property type="component" value="Unassembled WGS sequence"/>
</dbReference>
<reference evidence="1" key="1">
    <citation type="submission" date="2020-01" db="EMBL/GenBank/DDBJ databases">
        <authorList>
            <person name="Mishra B."/>
        </authorList>
    </citation>
    <scope>NUCLEOTIDE SEQUENCE [LARGE SCALE GENOMIC DNA]</scope>
</reference>
<comment type="caution">
    <text evidence="1">The sequence shown here is derived from an EMBL/GenBank/DDBJ whole genome shotgun (WGS) entry which is preliminary data.</text>
</comment>